<reference evidence="6 7" key="1">
    <citation type="submission" date="2015-11" db="EMBL/GenBank/DDBJ databases">
        <title>Genomic analysis of 38 Legionella species identifies large and diverse effector repertoires.</title>
        <authorList>
            <person name="Burstein D."/>
            <person name="Amaro F."/>
            <person name="Zusman T."/>
            <person name="Lifshitz Z."/>
            <person name="Cohen O."/>
            <person name="Gilbert J.A."/>
            <person name="Pupko T."/>
            <person name="Shuman H.A."/>
            <person name="Segal G."/>
        </authorList>
    </citation>
    <scope>NUCLEOTIDE SEQUENCE [LARGE SCALE GENOMIC DNA]</scope>
    <source>
        <strain evidence="6 7">Bercovier 4</strain>
    </source>
</reference>
<comment type="caution">
    <text evidence="6">The sequence shown here is derived from an EMBL/GenBank/DDBJ whole genome shotgun (WGS) entry which is preliminary data.</text>
</comment>
<dbReference type="InterPro" id="IPR011761">
    <property type="entry name" value="ATP-grasp"/>
</dbReference>
<dbReference type="GO" id="GO:0009432">
    <property type="term" value="P:SOS response"/>
    <property type="evidence" value="ECO:0007669"/>
    <property type="project" value="TreeGrafter"/>
</dbReference>
<dbReference type="InterPro" id="IPR013815">
    <property type="entry name" value="ATP_grasp_subdomain_1"/>
</dbReference>
<dbReference type="GO" id="GO:0018169">
    <property type="term" value="F:ribosomal S6-glutamic acid ligase activity"/>
    <property type="evidence" value="ECO:0007669"/>
    <property type="project" value="TreeGrafter"/>
</dbReference>
<dbReference type="PATRIC" id="fig|454.4.peg.2465"/>
<keyword evidence="7" id="KW-1185">Reference proteome</keyword>
<evidence type="ECO:0000313" key="7">
    <source>
        <dbReference type="Proteomes" id="UP000054761"/>
    </source>
</evidence>
<dbReference type="SUPFAM" id="SSF56059">
    <property type="entry name" value="Glutathione synthetase ATP-binding domain-like"/>
    <property type="match status" value="1"/>
</dbReference>
<feature type="transmembrane region" description="Helical" evidence="4">
    <location>
        <begin position="336"/>
        <end position="354"/>
    </location>
</feature>
<evidence type="ECO:0000256" key="2">
    <source>
        <dbReference type="ARBA" id="ARBA00023211"/>
    </source>
</evidence>
<dbReference type="PANTHER" id="PTHR21621:SF0">
    <property type="entry name" value="BETA-CITRYLGLUTAMATE SYNTHASE B-RELATED"/>
    <property type="match status" value="1"/>
</dbReference>
<dbReference type="Pfam" id="PF07478">
    <property type="entry name" value="Dala_Dala_lig_C"/>
    <property type="match status" value="1"/>
</dbReference>
<dbReference type="GO" id="GO:0005524">
    <property type="term" value="F:ATP binding"/>
    <property type="evidence" value="ECO:0007669"/>
    <property type="project" value="UniProtKB-UniRule"/>
</dbReference>
<sequence>MDKNTEYYYKSAQHYFLPVEQINGVEGFRLKLGKRNFYFYFRDICFNNLSSARMAENKYFTNKILEKAAIPVPKAAMMYIAEYKYGVWEEKISSMQFPIVVKPTLDGLGRGVLCNVQNIEQLKAYLDTLFKSYDFVSIEEFHGQLKSYRILVFDKRVIGVIFREPAHVIGDGQHNIQELIELTNQKRSKNEILAPIRIDEECHFRLAEQGVKLDYIPKEKEKIKLGYTSNASRGGSFTALKTRSICRKNRQLMARIAELLNLGLVGVDIECEDIGIPLESSRGVILEVNHSPSIRIHEDPLVGDPNPVSRKIIRKLIFRHPFSYLSVLYHHRQTHVYVRSFILLSFLVILYNIVSRLI</sequence>
<dbReference type="GO" id="GO:0046872">
    <property type="term" value="F:metal ion binding"/>
    <property type="evidence" value="ECO:0007669"/>
    <property type="project" value="InterPro"/>
</dbReference>
<keyword evidence="2" id="KW-0464">Manganese</keyword>
<feature type="domain" description="ATP-grasp" evidence="5">
    <location>
        <begin position="62"/>
        <end position="317"/>
    </location>
</feature>
<evidence type="ECO:0000259" key="5">
    <source>
        <dbReference type="PROSITE" id="PS50975"/>
    </source>
</evidence>
<organism evidence="6 7">
    <name type="scientific">Legionella israelensis</name>
    <dbReference type="NCBI Taxonomy" id="454"/>
    <lineage>
        <taxon>Bacteria</taxon>
        <taxon>Pseudomonadati</taxon>
        <taxon>Pseudomonadota</taxon>
        <taxon>Gammaproteobacteria</taxon>
        <taxon>Legionellales</taxon>
        <taxon>Legionellaceae</taxon>
        <taxon>Legionella</taxon>
    </lineage>
</organism>
<dbReference type="PANTHER" id="PTHR21621">
    <property type="entry name" value="RIBOSOMAL PROTEIN S6 MODIFICATION PROTEIN"/>
    <property type="match status" value="1"/>
</dbReference>
<gene>
    <name evidence="6" type="ORF">Lisr_2256</name>
</gene>
<dbReference type="GO" id="GO:0005737">
    <property type="term" value="C:cytoplasm"/>
    <property type="evidence" value="ECO:0007669"/>
    <property type="project" value="TreeGrafter"/>
</dbReference>
<dbReference type="AlphaFoldDB" id="A0A0W0V7M5"/>
<dbReference type="Proteomes" id="UP000054761">
    <property type="component" value="Unassembled WGS sequence"/>
</dbReference>
<keyword evidence="4" id="KW-1133">Transmembrane helix</keyword>
<evidence type="ECO:0000256" key="1">
    <source>
        <dbReference type="ARBA" id="ARBA00022598"/>
    </source>
</evidence>
<dbReference type="GO" id="GO:0008716">
    <property type="term" value="F:D-alanine-D-alanine ligase activity"/>
    <property type="evidence" value="ECO:0007669"/>
    <property type="project" value="InterPro"/>
</dbReference>
<dbReference type="RefSeq" id="WP_223168297.1">
    <property type="nucleotide sequence ID" value="NZ_CAAAJA010000033.1"/>
</dbReference>
<evidence type="ECO:0000256" key="3">
    <source>
        <dbReference type="PROSITE-ProRule" id="PRU00409"/>
    </source>
</evidence>
<proteinExistence type="predicted"/>
<keyword evidence="4" id="KW-0812">Transmembrane</keyword>
<dbReference type="Gene3D" id="3.30.470.20">
    <property type="entry name" value="ATP-grasp fold, B domain"/>
    <property type="match status" value="2"/>
</dbReference>
<dbReference type="EMBL" id="LNYH01000141">
    <property type="protein sequence ID" value="KTD15869.1"/>
    <property type="molecule type" value="Genomic_DNA"/>
</dbReference>
<dbReference type="STRING" id="454.Lisr_2256"/>
<dbReference type="PROSITE" id="PS50975">
    <property type="entry name" value="ATP_GRASP"/>
    <property type="match status" value="1"/>
</dbReference>
<keyword evidence="3" id="KW-0547">Nucleotide-binding</keyword>
<keyword evidence="3" id="KW-0067">ATP-binding</keyword>
<evidence type="ECO:0000313" key="6">
    <source>
        <dbReference type="EMBL" id="KTD15869.1"/>
    </source>
</evidence>
<keyword evidence="1" id="KW-0436">Ligase</keyword>
<dbReference type="InterPro" id="IPR011095">
    <property type="entry name" value="Dala_Dala_lig_C"/>
</dbReference>
<keyword evidence="4" id="KW-0472">Membrane</keyword>
<evidence type="ECO:0000256" key="4">
    <source>
        <dbReference type="SAM" id="Phobius"/>
    </source>
</evidence>
<accession>A0A0W0V7M5</accession>
<dbReference type="Gene3D" id="3.30.1490.20">
    <property type="entry name" value="ATP-grasp fold, A domain"/>
    <property type="match status" value="1"/>
</dbReference>
<name>A0A0W0V7M5_9GAMM</name>
<protein>
    <submittedName>
        <fullName evidence="6">UDP-N-acetylmuramyl tripeptide synthase</fullName>
    </submittedName>
</protein>